<keyword evidence="4" id="KW-0812">Transmembrane</keyword>
<feature type="transmembrane region" description="Helical" evidence="4">
    <location>
        <begin position="727"/>
        <end position="756"/>
    </location>
</feature>
<dbReference type="GO" id="GO:0003723">
    <property type="term" value="F:RNA binding"/>
    <property type="evidence" value="ECO:0007669"/>
    <property type="project" value="InterPro"/>
</dbReference>
<dbReference type="GO" id="GO:0031930">
    <property type="term" value="P:mitochondria-nucleus signaling pathway"/>
    <property type="evidence" value="ECO:0007669"/>
    <property type="project" value="EnsemblPlants"/>
</dbReference>
<dbReference type="InterPro" id="IPR002885">
    <property type="entry name" value="PPR_rpt"/>
</dbReference>
<evidence type="ECO:0000256" key="1">
    <source>
        <dbReference type="ARBA" id="ARBA00022737"/>
    </source>
</evidence>
<evidence type="ECO:0000256" key="2">
    <source>
        <dbReference type="ARBA" id="ARBA00061659"/>
    </source>
</evidence>
<sequence length="930" mass="103821">MRHSLLHQPHQFSPSNPSRPFSIITYNNSLLDCFDHLLQQCKTIHQLKQVHNQLIVTGANASAFLAARVLSIYARFGRLFDARNVFETTPFDCKSSSLLWNSIVRANVSNGLYENALKLYVKMRKLGVLGDGFTFPLVIRAACKFMGSFRFRFSFGQIVHNHVLQMGFQGNVHIVNELIGMYAKMGQMSDSFKLFDKLPVKSYISWNMMFSGFALNFDCDGALELFKRMELEGLEPNFVTWTSLLSSHARCGRLEETMDLFDMMRKRGIEVGAEAIAVVLSVCADLAADHMGKVIHGFVIKGGFEDYVFVKNALICVYGKHGDVKEAQNLFSEIEEKNIVSWNALITSYAEAGLCDVAVEVFSQLEKLDGGSMERPNVISWSAVFGAFASNGRGEEALDLFRKMQLAKVVANSVTISGLLSVCAESAALNIGREIHGHVVRVSMNKNILVQNGLLNMYMKCGCLEEGHLVFEQIEKKDLITWNSMISGYGMNGLGENALATFEEMIEAGFKPDGVAFVAVLSACSHAGLVNEGRRIFDMMVREFRIEPQMEHYACMVDLLGRAGLLQEASDIVKNMPMEPNAYVWGTLLNSCRMHKNTDVAEAMASQIFGLITETTGSYMLLSNIYAASGRWEDAAKVRISAKTKGLKKVAGQSWIEVKRKIHMFSSGNSLQSDLKNVCEVLEELALQMENKGCVPDNDIILWEMMGKKNGRHNSRILQCPCIHISFLQIMILNIHVNINVFFLIFLLGLHILKILHGVKRIQRIRADNIKSKHRIVGFRNLKLGLRLLLSLRSTNGQLMKNKLKLGLVVFNLSLKLFNDAVTATNRVISSDIRLENDSPHGLVLLRGLKVFDNFCNVTDTKQFMSVEELALAIMREIRGENAVRSALPALVFTCSTSLGCAIATNSRNTSIGIILGVIAHYLFLLCFVR</sequence>
<feature type="repeat" description="PPR" evidence="3">
    <location>
        <begin position="237"/>
        <end position="271"/>
    </location>
</feature>
<dbReference type="Gramene" id="ESR39801">
    <property type="protein sequence ID" value="ESR39801"/>
    <property type="gene ID" value="CICLE_v10027602mg"/>
</dbReference>
<feature type="transmembrane region" description="Helical" evidence="4">
    <location>
        <begin position="911"/>
        <end position="929"/>
    </location>
</feature>
<dbReference type="EMBL" id="KI536925">
    <property type="protein sequence ID" value="ESR39801.1"/>
    <property type="molecule type" value="Genomic_DNA"/>
</dbReference>
<dbReference type="FunFam" id="1.25.40.10:FF:000393">
    <property type="entry name" value="Pentatricopeptide repeat-containing protein At1g20230"/>
    <property type="match status" value="2"/>
</dbReference>
<organism evidence="5 6">
    <name type="scientific">Citrus clementina</name>
    <name type="common">Clementine</name>
    <name type="synonym">Citrus deliciosa x Citrus sinensis</name>
    <dbReference type="NCBI Taxonomy" id="85681"/>
    <lineage>
        <taxon>Eukaryota</taxon>
        <taxon>Viridiplantae</taxon>
        <taxon>Streptophyta</taxon>
        <taxon>Embryophyta</taxon>
        <taxon>Tracheophyta</taxon>
        <taxon>Spermatophyta</taxon>
        <taxon>Magnoliopsida</taxon>
        <taxon>eudicotyledons</taxon>
        <taxon>Gunneridae</taxon>
        <taxon>Pentapetalae</taxon>
        <taxon>rosids</taxon>
        <taxon>malvids</taxon>
        <taxon>Sapindales</taxon>
        <taxon>Rutaceae</taxon>
        <taxon>Aurantioideae</taxon>
        <taxon>Citrus</taxon>
    </lineage>
</organism>
<dbReference type="FunCoup" id="V4SRQ1">
    <property type="interactions" value="360"/>
</dbReference>
<feature type="transmembrane region" description="Helical" evidence="4">
    <location>
        <begin position="886"/>
        <end position="905"/>
    </location>
</feature>
<dbReference type="KEGG" id="cic:CICLE_v10027602mg"/>
<feature type="repeat" description="PPR" evidence="3">
    <location>
        <begin position="338"/>
        <end position="368"/>
    </location>
</feature>
<proteinExistence type="inferred from homology"/>
<dbReference type="Gene3D" id="1.25.40.10">
    <property type="entry name" value="Tetratricopeptide repeat domain"/>
    <property type="match status" value="4"/>
</dbReference>
<dbReference type="AlphaFoldDB" id="V4SRQ1"/>
<keyword evidence="1" id="KW-0677">Repeat</keyword>
<dbReference type="Pfam" id="PF13041">
    <property type="entry name" value="PPR_2"/>
    <property type="match status" value="2"/>
</dbReference>
<dbReference type="FunFam" id="1.25.40.10:FF:000280">
    <property type="entry name" value="Pentatricopeptide repeat-containing protein"/>
    <property type="match status" value="1"/>
</dbReference>
<evidence type="ECO:0000313" key="6">
    <source>
        <dbReference type="Proteomes" id="UP000030687"/>
    </source>
</evidence>
<keyword evidence="4" id="KW-1133">Transmembrane helix</keyword>
<dbReference type="Pfam" id="PF01535">
    <property type="entry name" value="PPR"/>
    <property type="match status" value="7"/>
</dbReference>
<dbReference type="InParanoid" id="V4SRQ1"/>
<dbReference type="InterPro" id="IPR046848">
    <property type="entry name" value="E_motif"/>
</dbReference>
<dbReference type="Pfam" id="PF20431">
    <property type="entry name" value="E_motif"/>
    <property type="match status" value="1"/>
</dbReference>
<comment type="similarity">
    <text evidence="2">Belongs to the PPR family. PCMP-E subfamily.</text>
</comment>
<dbReference type="OMA" id="RPDLCVW"/>
<feature type="repeat" description="PPR" evidence="3">
    <location>
        <begin position="478"/>
        <end position="512"/>
    </location>
</feature>
<dbReference type="eggNOG" id="KOG4197">
    <property type="taxonomic scope" value="Eukaryota"/>
</dbReference>
<evidence type="ECO:0000256" key="4">
    <source>
        <dbReference type="SAM" id="Phobius"/>
    </source>
</evidence>
<dbReference type="PANTHER" id="PTHR47926:SF389">
    <property type="entry name" value="PENTATRICOPEPTIDE PROTEIN-RELATED"/>
    <property type="match status" value="1"/>
</dbReference>
<dbReference type="InterPro" id="IPR046960">
    <property type="entry name" value="PPR_At4g14850-like_plant"/>
</dbReference>
<dbReference type="NCBIfam" id="TIGR00756">
    <property type="entry name" value="PPR"/>
    <property type="match status" value="4"/>
</dbReference>
<dbReference type="FunFam" id="1.25.40.10:FF:000031">
    <property type="entry name" value="Pentatricopeptide repeat-containing protein mitochondrial"/>
    <property type="match status" value="1"/>
</dbReference>
<feature type="repeat" description="PPR" evidence="3">
    <location>
        <begin position="377"/>
        <end position="411"/>
    </location>
</feature>
<dbReference type="PROSITE" id="PS51375">
    <property type="entry name" value="PPR"/>
    <property type="match status" value="6"/>
</dbReference>
<dbReference type="PANTHER" id="PTHR47926">
    <property type="entry name" value="PENTATRICOPEPTIDE REPEAT-CONTAINING PROTEIN"/>
    <property type="match status" value="1"/>
</dbReference>
<gene>
    <name evidence="5" type="ORF">CICLE_v10027602mg</name>
</gene>
<reference evidence="5 6" key="1">
    <citation type="submission" date="2013-10" db="EMBL/GenBank/DDBJ databases">
        <authorList>
            <consortium name="International Citrus Genome Consortium"/>
            <person name="Jenkins J."/>
            <person name="Schmutz J."/>
            <person name="Prochnik S."/>
            <person name="Rokhsar D."/>
            <person name="Gmitter F."/>
            <person name="Ollitrault P."/>
            <person name="Machado M."/>
            <person name="Talon M."/>
            <person name="Wincker P."/>
            <person name="Jaillon O."/>
            <person name="Morgante M."/>
        </authorList>
    </citation>
    <scope>NUCLEOTIDE SEQUENCE</scope>
    <source>
        <strain evidence="6">cv. Clemenules</strain>
    </source>
</reference>
<evidence type="ECO:0000256" key="3">
    <source>
        <dbReference type="PROSITE-ProRule" id="PRU00708"/>
    </source>
</evidence>
<protein>
    <recommendedName>
        <fullName evidence="7">Pentacotripeptide-repeat region of PRORP domain-containing protein</fullName>
    </recommendedName>
</protein>
<keyword evidence="4" id="KW-0472">Membrane</keyword>
<feature type="repeat" description="PPR" evidence="3">
    <location>
        <begin position="96"/>
        <end position="130"/>
    </location>
</feature>
<keyword evidence="6" id="KW-1185">Reference proteome</keyword>
<dbReference type="Proteomes" id="UP000030687">
    <property type="component" value="Unassembled WGS sequence"/>
</dbReference>
<feature type="repeat" description="PPR" evidence="3">
    <location>
        <begin position="202"/>
        <end position="236"/>
    </location>
</feature>
<accession>V4SRQ1</accession>
<evidence type="ECO:0008006" key="7">
    <source>
        <dbReference type="Google" id="ProtNLM"/>
    </source>
</evidence>
<dbReference type="InterPro" id="IPR011990">
    <property type="entry name" value="TPR-like_helical_dom_sf"/>
</dbReference>
<dbReference type="GO" id="GO:0009451">
    <property type="term" value="P:RNA modification"/>
    <property type="evidence" value="ECO:0007669"/>
    <property type="project" value="InterPro"/>
</dbReference>
<name>V4SRQ1_CITCL</name>
<evidence type="ECO:0000313" key="5">
    <source>
        <dbReference type="EMBL" id="ESR39801.1"/>
    </source>
</evidence>